<dbReference type="PANTHER" id="PTHR11739">
    <property type="entry name" value="CITRATE SYNTHASE"/>
    <property type="match status" value="1"/>
</dbReference>
<proteinExistence type="predicted"/>
<dbReference type="GO" id="GO:0046912">
    <property type="term" value="F:acyltransferase activity, acyl groups converted into alkyl on transfer"/>
    <property type="evidence" value="ECO:0007669"/>
    <property type="project" value="InterPro"/>
</dbReference>
<dbReference type="PANTHER" id="PTHR11739:SF8">
    <property type="entry name" value="CITRATE SYNTHASE, MITOCHONDRIAL"/>
    <property type="match status" value="1"/>
</dbReference>
<evidence type="ECO:0000313" key="1">
    <source>
        <dbReference type="EMBL" id="KAB5540747.1"/>
    </source>
</evidence>
<accession>A0A5N5LDJ2</accession>
<evidence type="ECO:0000313" key="2">
    <source>
        <dbReference type="Proteomes" id="UP000326939"/>
    </source>
</evidence>
<organism evidence="1 2">
    <name type="scientific">Salix brachista</name>
    <dbReference type="NCBI Taxonomy" id="2182728"/>
    <lineage>
        <taxon>Eukaryota</taxon>
        <taxon>Viridiplantae</taxon>
        <taxon>Streptophyta</taxon>
        <taxon>Embryophyta</taxon>
        <taxon>Tracheophyta</taxon>
        <taxon>Spermatophyta</taxon>
        <taxon>Magnoliopsida</taxon>
        <taxon>eudicotyledons</taxon>
        <taxon>Gunneridae</taxon>
        <taxon>Pentapetalae</taxon>
        <taxon>rosids</taxon>
        <taxon>fabids</taxon>
        <taxon>Malpighiales</taxon>
        <taxon>Salicaceae</taxon>
        <taxon>Saliceae</taxon>
        <taxon>Salix</taxon>
    </lineage>
</organism>
<dbReference type="GO" id="GO:0005975">
    <property type="term" value="P:carbohydrate metabolic process"/>
    <property type="evidence" value="ECO:0007669"/>
    <property type="project" value="TreeGrafter"/>
</dbReference>
<dbReference type="InterPro" id="IPR016142">
    <property type="entry name" value="Citrate_synth-like_lrg_a-sub"/>
</dbReference>
<gene>
    <name evidence="1" type="ORF">DKX38_013721</name>
</gene>
<dbReference type="AlphaFoldDB" id="A0A5N5LDJ2"/>
<dbReference type="GO" id="GO:0006099">
    <property type="term" value="P:tricarboxylic acid cycle"/>
    <property type="evidence" value="ECO:0007669"/>
    <property type="project" value="TreeGrafter"/>
</dbReference>
<dbReference type="InterPro" id="IPR002020">
    <property type="entry name" value="Citrate_synthase"/>
</dbReference>
<dbReference type="InterPro" id="IPR036969">
    <property type="entry name" value="Citrate_synthase_sf"/>
</dbReference>
<reference evidence="2" key="1">
    <citation type="journal article" date="2019" name="Gigascience">
        <title>De novo genome assembly of the endangered Acer yangbiense, a plant species with extremely small populations endemic to Yunnan Province, China.</title>
        <authorList>
            <person name="Yang J."/>
            <person name="Wariss H.M."/>
            <person name="Tao L."/>
            <person name="Zhang R."/>
            <person name="Yun Q."/>
            <person name="Hollingsworth P."/>
            <person name="Dao Z."/>
            <person name="Luo G."/>
            <person name="Guo H."/>
            <person name="Ma Y."/>
            <person name="Sun W."/>
        </authorList>
    </citation>
    <scope>NUCLEOTIDE SEQUENCE [LARGE SCALE GENOMIC DNA]</scope>
    <source>
        <strain evidence="2">cv. br00</strain>
    </source>
</reference>
<comment type="caution">
    <text evidence="1">The sequence shown here is derived from an EMBL/GenBank/DDBJ whole genome shotgun (WGS) entry which is preliminary data.</text>
</comment>
<dbReference type="Gene3D" id="1.10.580.10">
    <property type="entry name" value="Citrate Synthase, domain 1"/>
    <property type="match status" value="1"/>
</dbReference>
<dbReference type="GO" id="GO:0005759">
    <property type="term" value="C:mitochondrial matrix"/>
    <property type="evidence" value="ECO:0007669"/>
    <property type="project" value="TreeGrafter"/>
</dbReference>
<protein>
    <submittedName>
        <fullName evidence="1">Uncharacterized protein</fullName>
    </submittedName>
</protein>
<dbReference type="EMBL" id="VDCV01000009">
    <property type="protein sequence ID" value="KAB5540747.1"/>
    <property type="molecule type" value="Genomic_DNA"/>
</dbReference>
<dbReference type="Proteomes" id="UP000326939">
    <property type="component" value="Chromosome 9"/>
</dbReference>
<dbReference type="SUPFAM" id="SSF48256">
    <property type="entry name" value="Citrate synthase"/>
    <property type="match status" value="1"/>
</dbReference>
<keyword evidence="2" id="KW-1185">Reference proteome</keyword>
<sequence length="86" mass="9902">MRRMVGMLWETSLLDPDEVVDLLFLVADYVFKAIDALPITAHPMTEFATSVMALQVQSEFQKAYEKGIHKSKYWEPMYEDSLSLIA</sequence>
<name>A0A5N5LDJ2_9ROSI</name>